<keyword evidence="2" id="KW-0812">Transmembrane</keyword>
<feature type="compositionally biased region" description="Polar residues" evidence="1">
    <location>
        <begin position="36"/>
        <end position="50"/>
    </location>
</feature>
<feature type="compositionally biased region" description="Basic and acidic residues" evidence="1">
    <location>
        <begin position="245"/>
        <end position="257"/>
    </location>
</feature>
<feature type="transmembrane region" description="Helical" evidence="2">
    <location>
        <begin position="164"/>
        <end position="181"/>
    </location>
</feature>
<dbReference type="EMBL" id="GGYP01006135">
    <property type="protein sequence ID" value="MDE50906.1"/>
    <property type="molecule type" value="Transcribed_RNA"/>
</dbReference>
<sequence length="859" mass="94438">MEFVSDKVTSFTGTALSEVRSKWIHQQQQQPDQTQETIASDSNAIQTQQVPLGLTGRGSMAKTNANNHDNNGSPLAGGFPFGGDSHSRRRSAFPPAPPIGFRTDLLLAQTDASRHQPGSVPKPGSAPADSQAPPPSSVQLQARPEVPLDVSSESLYQGDAWSRLWFQRVMILCLLRLLLFIRKVYEDFQATKVYNLTGQQGHFIIAATTLFMPTIVFTIYRVARYLQLTLPPLRANKQELPSSPQKRETGPTKRAEDAATAATVTHSKSISSTRATSNDEDAQLRRALMSSPDQSGGMSTPVGGGASAEDDGLVTARQTPTNMEEFHDSKSQQGSIVEAAPDSGLEGRGAATQSVQPAPPRPPPRRSNDGETAATAKLESINVDKMGDLPDRETVRVFVGASEQLLHGVLFIFWQLKRQVDVMGYLVDRACLWRKPAEREKEELNRMNCHRDGLEWFQDFYAAFLAILAQVYTLGLHWSSSKGGGEPSSEMKHLSATQLNAATSGLGSGTSEGPSSGADSSASRVVSSILSTQAFALAGKDVLLMSELIVSSAVVFSLLICVRRRDDGPLTLGLSMLGWGSLFAARIIIIALAFVHIGWLIMLPLVVLHIVAISGWIYSIALDSHNNLASEMDDEAIWDEEAAIEQQQQRERQDAIELNEAAPSEVTTTMDQSARQLSPTPMANNEQQQLEQQTVTTQRTRSITSNWSVLEHLVLLAQILTLFAIPSLFYWPIMFNLKLHLRPFKYLVLVLTQNFLLIPAIWFTISAQASATPGQLYLLGAVGAFSIVGFIFVSLYVACKPSLTEYFARADELFNEAEKSGIYYEFCSRVFRMPDLSKGAFRRLMNQTEEIIEEQQQEE</sequence>
<name>A0A6G1SK38_9ACAR</name>
<keyword evidence="2" id="KW-1133">Transmembrane helix</keyword>
<evidence type="ECO:0008006" key="4">
    <source>
        <dbReference type="Google" id="ProtNLM"/>
    </source>
</evidence>
<keyword evidence="2" id="KW-0472">Membrane</keyword>
<evidence type="ECO:0000256" key="2">
    <source>
        <dbReference type="SAM" id="Phobius"/>
    </source>
</evidence>
<feature type="region of interest" description="Disordered" evidence="1">
    <location>
        <begin position="665"/>
        <end position="695"/>
    </location>
</feature>
<feature type="transmembrane region" description="Helical" evidence="2">
    <location>
        <begin position="709"/>
        <end position="731"/>
    </location>
</feature>
<gene>
    <name evidence="3" type="ORF">g.2705</name>
</gene>
<feature type="transmembrane region" description="Helical" evidence="2">
    <location>
        <begin position="201"/>
        <end position="220"/>
    </location>
</feature>
<feature type="transmembrane region" description="Helical" evidence="2">
    <location>
        <begin position="776"/>
        <end position="798"/>
    </location>
</feature>
<feature type="compositionally biased region" description="Polar residues" evidence="1">
    <location>
        <begin position="262"/>
        <end position="276"/>
    </location>
</feature>
<feature type="transmembrane region" description="Helical" evidence="2">
    <location>
        <begin position="542"/>
        <end position="562"/>
    </location>
</feature>
<evidence type="ECO:0000313" key="3">
    <source>
        <dbReference type="EMBL" id="MDE50906.1"/>
    </source>
</evidence>
<feature type="region of interest" description="Disordered" evidence="1">
    <location>
        <begin position="341"/>
        <end position="376"/>
    </location>
</feature>
<feature type="compositionally biased region" description="Polar residues" evidence="1">
    <location>
        <begin position="665"/>
        <end position="685"/>
    </location>
</feature>
<feature type="transmembrane region" description="Helical" evidence="2">
    <location>
        <begin position="743"/>
        <end position="764"/>
    </location>
</feature>
<feature type="compositionally biased region" description="Low complexity" evidence="1">
    <location>
        <begin position="686"/>
        <end position="695"/>
    </location>
</feature>
<feature type="region of interest" description="Disordered" evidence="1">
    <location>
        <begin position="22"/>
        <end position="95"/>
    </location>
</feature>
<feature type="compositionally biased region" description="Polar residues" evidence="1">
    <location>
        <begin position="61"/>
        <end position="73"/>
    </location>
</feature>
<feature type="compositionally biased region" description="Low complexity" evidence="1">
    <location>
        <begin position="26"/>
        <end position="35"/>
    </location>
</feature>
<reference evidence="3" key="1">
    <citation type="submission" date="2018-10" db="EMBL/GenBank/DDBJ databases">
        <title>Transcriptome assembly of Aceria tosichella (Wheat curl mite) Type 2.</title>
        <authorList>
            <person name="Scully E.D."/>
            <person name="Geib S.M."/>
            <person name="Palmer N.A."/>
            <person name="Gupta A.K."/>
            <person name="Sarath G."/>
            <person name="Tatineni S."/>
        </authorList>
    </citation>
    <scope>NUCLEOTIDE SEQUENCE</scope>
    <source>
        <strain evidence="3">LincolnNE</strain>
    </source>
</reference>
<feature type="transmembrane region" description="Helical" evidence="2">
    <location>
        <begin position="601"/>
        <end position="622"/>
    </location>
</feature>
<proteinExistence type="predicted"/>
<accession>A0A6G1SK38</accession>
<feature type="region of interest" description="Disordered" evidence="1">
    <location>
        <begin position="236"/>
        <end position="310"/>
    </location>
</feature>
<dbReference type="AlphaFoldDB" id="A0A6G1SK38"/>
<organism evidence="3">
    <name type="scientific">Aceria tosichella</name>
    <name type="common">wheat curl mite</name>
    <dbReference type="NCBI Taxonomy" id="561515"/>
    <lineage>
        <taxon>Eukaryota</taxon>
        <taxon>Metazoa</taxon>
        <taxon>Ecdysozoa</taxon>
        <taxon>Arthropoda</taxon>
        <taxon>Chelicerata</taxon>
        <taxon>Arachnida</taxon>
        <taxon>Acari</taxon>
        <taxon>Acariformes</taxon>
        <taxon>Trombidiformes</taxon>
        <taxon>Prostigmata</taxon>
        <taxon>Eupodina</taxon>
        <taxon>Eriophyoidea</taxon>
        <taxon>Eriophyidae</taxon>
        <taxon>Eriophyinae</taxon>
        <taxon>Aceriini</taxon>
        <taxon>Aceria</taxon>
    </lineage>
</organism>
<evidence type="ECO:0000256" key="1">
    <source>
        <dbReference type="SAM" id="MobiDB-lite"/>
    </source>
</evidence>
<feature type="transmembrane region" description="Helical" evidence="2">
    <location>
        <begin position="574"/>
        <end position="595"/>
    </location>
</feature>
<feature type="region of interest" description="Disordered" evidence="1">
    <location>
        <begin position="112"/>
        <end position="141"/>
    </location>
</feature>
<protein>
    <recommendedName>
        <fullName evidence="4">XK-related protein</fullName>
    </recommendedName>
</protein>